<gene>
    <name evidence="3" type="ORF">LGLO00237_LOCUS30788</name>
</gene>
<sequence length="359" mass="41420">MAIWVVFCITYLATARWNKFPEAILANSEAGGQCHRRLEDDLQKIQTTFGGTEARLNRTAIQTACARKYSADTGVFLEKSSRVRKSSSRKLELKFIHIPKTAGTAIEDAGRKAGLWWGRFDRSDHVGHINSSCMFWHEVPISRDESVRTFCVMREPFDRILSEIRYELALEGRSCLSEQELNFRVDFCARKGQHMDCHWIPQYEYVKHCDHILRYDHLHHDFNVLMKAYGYKVRLPEQHTMPADHVPGMKSANHYCNLGTANITFFGKRRASRFYYLDTKLYDKLGENVMVNGMGGKHFRDYLYKLTVSKREYDLAPGESNFEYTRPLNATGDKWAWGFAGSPQDGGARNPQTGEDDEM</sequence>
<proteinExistence type="predicted"/>
<keyword evidence="2" id="KW-0732">Signal</keyword>
<feature type="chain" id="PRO_5030583188" description="Sulfotransferase domain-containing protein" evidence="2">
    <location>
        <begin position="16"/>
        <end position="359"/>
    </location>
</feature>
<organism evidence="3">
    <name type="scientific">Lotharella globosa</name>
    <dbReference type="NCBI Taxonomy" id="91324"/>
    <lineage>
        <taxon>Eukaryota</taxon>
        <taxon>Sar</taxon>
        <taxon>Rhizaria</taxon>
        <taxon>Cercozoa</taxon>
        <taxon>Chlorarachniophyceae</taxon>
        <taxon>Lotharella</taxon>
    </lineage>
</organism>
<name>A0A7S3ZCW9_9EUKA</name>
<evidence type="ECO:0000313" key="3">
    <source>
        <dbReference type="EMBL" id="CAE0679006.1"/>
    </source>
</evidence>
<feature type="signal peptide" evidence="2">
    <location>
        <begin position="1"/>
        <end position="15"/>
    </location>
</feature>
<feature type="region of interest" description="Disordered" evidence="1">
    <location>
        <begin position="337"/>
        <end position="359"/>
    </location>
</feature>
<evidence type="ECO:0000256" key="1">
    <source>
        <dbReference type="SAM" id="MobiDB-lite"/>
    </source>
</evidence>
<dbReference type="AlphaFoldDB" id="A0A7S3ZCW9"/>
<evidence type="ECO:0000256" key="2">
    <source>
        <dbReference type="SAM" id="SignalP"/>
    </source>
</evidence>
<dbReference type="EMBL" id="HBIV01043861">
    <property type="protein sequence ID" value="CAE0679006.1"/>
    <property type="molecule type" value="Transcribed_RNA"/>
</dbReference>
<evidence type="ECO:0008006" key="4">
    <source>
        <dbReference type="Google" id="ProtNLM"/>
    </source>
</evidence>
<protein>
    <recommendedName>
        <fullName evidence="4">Sulfotransferase domain-containing protein</fullName>
    </recommendedName>
</protein>
<accession>A0A7S3ZCW9</accession>
<reference evidence="3" key="1">
    <citation type="submission" date="2021-01" db="EMBL/GenBank/DDBJ databases">
        <authorList>
            <person name="Corre E."/>
            <person name="Pelletier E."/>
            <person name="Niang G."/>
            <person name="Scheremetjew M."/>
            <person name="Finn R."/>
            <person name="Kale V."/>
            <person name="Holt S."/>
            <person name="Cochrane G."/>
            <person name="Meng A."/>
            <person name="Brown T."/>
            <person name="Cohen L."/>
        </authorList>
    </citation>
    <scope>NUCLEOTIDE SEQUENCE</scope>
    <source>
        <strain evidence="3">CCCM811</strain>
    </source>
</reference>